<dbReference type="Gene3D" id="1.25.50.20">
    <property type="match status" value="1"/>
</dbReference>
<comment type="caution">
    <text evidence="3">The sequence shown here is derived from an EMBL/GenBank/DDBJ whole genome shotgun (WGS) entry which is preliminary data.</text>
</comment>
<dbReference type="EMBL" id="JXTC01000006">
    <property type="protein sequence ID" value="POO02033.1"/>
    <property type="molecule type" value="Genomic_DNA"/>
</dbReference>
<dbReference type="GO" id="GO:0008270">
    <property type="term" value="F:zinc ion binding"/>
    <property type="evidence" value="ECO:0007669"/>
    <property type="project" value="TreeGrafter"/>
</dbReference>
<dbReference type="OrthoDB" id="1749630at2759"/>
<accession>A0A2P5FW56</accession>
<dbReference type="InterPro" id="IPR024571">
    <property type="entry name" value="ERAP1-like_C_dom"/>
</dbReference>
<dbReference type="PANTHER" id="PTHR11533:SF274">
    <property type="entry name" value="AMINOPEPTIDASE"/>
    <property type="match status" value="1"/>
</dbReference>
<evidence type="ECO:0000256" key="1">
    <source>
        <dbReference type="ARBA" id="ARBA00010136"/>
    </source>
</evidence>
<organism evidence="3 4">
    <name type="scientific">Trema orientale</name>
    <name type="common">Charcoal tree</name>
    <name type="synonym">Celtis orientalis</name>
    <dbReference type="NCBI Taxonomy" id="63057"/>
    <lineage>
        <taxon>Eukaryota</taxon>
        <taxon>Viridiplantae</taxon>
        <taxon>Streptophyta</taxon>
        <taxon>Embryophyta</taxon>
        <taxon>Tracheophyta</taxon>
        <taxon>Spermatophyta</taxon>
        <taxon>Magnoliopsida</taxon>
        <taxon>eudicotyledons</taxon>
        <taxon>Gunneridae</taxon>
        <taxon>Pentapetalae</taxon>
        <taxon>rosids</taxon>
        <taxon>fabids</taxon>
        <taxon>Rosales</taxon>
        <taxon>Cannabaceae</taxon>
        <taxon>Trema</taxon>
    </lineage>
</organism>
<evidence type="ECO:0000313" key="3">
    <source>
        <dbReference type="EMBL" id="POO02033.1"/>
    </source>
</evidence>
<dbReference type="GO" id="GO:0005737">
    <property type="term" value="C:cytoplasm"/>
    <property type="evidence" value="ECO:0007669"/>
    <property type="project" value="TreeGrafter"/>
</dbReference>
<protein>
    <submittedName>
        <fullName evidence="3">Peptidase M1, alanine aminopeptidase/leukotriene A4 hydrolase</fullName>
    </submittedName>
</protein>
<feature type="domain" description="ERAP1-like C-terminal" evidence="2">
    <location>
        <begin position="64"/>
        <end position="175"/>
    </location>
</feature>
<evidence type="ECO:0000259" key="2">
    <source>
        <dbReference type="Pfam" id="PF11838"/>
    </source>
</evidence>
<dbReference type="GO" id="GO:0005615">
    <property type="term" value="C:extracellular space"/>
    <property type="evidence" value="ECO:0007669"/>
    <property type="project" value="TreeGrafter"/>
</dbReference>
<dbReference type="GO" id="GO:0042277">
    <property type="term" value="F:peptide binding"/>
    <property type="evidence" value="ECO:0007669"/>
    <property type="project" value="TreeGrafter"/>
</dbReference>
<keyword evidence="3" id="KW-0031">Aminopeptidase</keyword>
<sequence>MLGQSKKDITCHLCKGRNHILEFEESQFVSSGFHGDGQWILPIALAVGSYNKTKNLLSKPSREKVQYDDNLEAQLRKAVDNNCLSATDKFGILDDAYALCVAGKQPLTSLLSLIDVYRKELEYVVLAKLIDIGSKAVAKLANELNIDLLLPPAEKLGWESVPGESHFNTILRGEAAYIAVMRNSSASDRKGFESLLNVYRGPNTVLQEKELILRWLASFSDSDLVVDIMNFFVSDDRVRDQDIIYVDLVA</sequence>
<dbReference type="Pfam" id="PF11838">
    <property type="entry name" value="ERAP1_C"/>
    <property type="match status" value="1"/>
</dbReference>
<name>A0A2P5FW56_TREOI</name>
<keyword evidence="3" id="KW-0378">Hydrolase</keyword>
<dbReference type="InParanoid" id="A0A2P5FW56"/>
<dbReference type="InterPro" id="IPR050344">
    <property type="entry name" value="Peptidase_M1_aminopeptidases"/>
</dbReference>
<dbReference type="Proteomes" id="UP000237000">
    <property type="component" value="Unassembled WGS sequence"/>
</dbReference>
<keyword evidence="3" id="KW-0645">Protease</keyword>
<dbReference type="GO" id="GO:0070006">
    <property type="term" value="F:metalloaminopeptidase activity"/>
    <property type="evidence" value="ECO:0007669"/>
    <property type="project" value="TreeGrafter"/>
</dbReference>
<dbReference type="PANTHER" id="PTHR11533">
    <property type="entry name" value="PROTEASE M1 ZINC METALLOPROTEASE"/>
    <property type="match status" value="1"/>
</dbReference>
<evidence type="ECO:0000313" key="4">
    <source>
        <dbReference type="Proteomes" id="UP000237000"/>
    </source>
</evidence>
<dbReference type="GO" id="GO:0043171">
    <property type="term" value="P:peptide catabolic process"/>
    <property type="evidence" value="ECO:0007669"/>
    <property type="project" value="TreeGrafter"/>
</dbReference>
<dbReference type="GO" id="GO:0016020">
    <property type="term" value="C:membrane"/>
    <property type="evidence" value="ECO:0007669"/>
    <property type="project" value="TreeGrafter"/>
</dbReference>
<keyword evidence="4" id="KW-1185">Reference proteome</keyword>
<comment type="similarity">
    <text evidence="1">Belongs to the peptidase M1 family.</text>
</comment>
<proteinExistence type="inferred from homology"/>
<gene>
    <name evidence="3" type="ORF">TorRG33x02_023250</name>
</gene>
<dbReference type="GO" id="GO:0006508">
    <property type="term" value="P:proteolysis"/>
    <property type="evidence" value="ECO:0007669"/>
    <property type="project" value="TreeGrafter"/>
</dbReference>
<dbReference type="STRING" id="63057.A0A2P5FW56"/>
<reference evidence="4" key="1">
    <citation type="submission" date="2016-06" db="EMBL/GenBank/DDBJ databases">
        <title>Parallel loss of symbiosis genes in relatives of nitrogen-fixing non-legume Parasponia.</title>
        <authorList>
            <person name="Van Velzen R."/>
            <person name="Holmer R."/>
            <person name="Bu F."/>
            <person name="Rutten L."/>
            <person name="Van Zeijl A."/>
            <person name="Liu W."/>
            <person name="Santuari L."/>
            <person name="Cao Q."/>
            <person name="Sharma T."/>
            <person name="Shen D."/>
            <person name="Roswanjaya Y."/>
            <person name="Wardhani T."/>
            <person name="Kalhor M.S."/>
            <person name="Jansen J."/>
            <person name="Van den Hoogen J."/>
            <person name="Gungor B."/>
            <person name="Hartog M."/>
            <person name="Hontelez J."/>
            <person name="Verver J."/>
            <person name="Yang W.-C."/>
            <person name="Schijlen E."/>
            <person name="Repin R."/>
            <person name="Schilthuizen M."/>
            <person name="Schranz E."/>
            <person name="Heidstra R."/>
            <person name="Miyata K."/>
            <person name="Fedorova E."/>
            <person name="Kohlen W."/>
            <person name="Bisseling T."/>
            <person name="Smit S."/>
            <person name="Geurts R."/>
        </authorList>
    </citation>
    <scope>NUCLEOTIDE SEQUENCE [LARGE SCALE GENOMIC DNA]</scope>
    <source>
        <strain evidence="4">cv. RG33-2</strain>
    </source>
</reference>
<dbReference type="AlphaFoldDB" id="A0A2P5FW56"/>